<feature type="region of interest" description="Disordered" evidence="1">
    <location>
        <begin position="1"/>
        <end position="82"/>
    </location>
</feature>
<name>A0A8S3YMZ2_9EUPU</name>
<dbReference type="AlphaFoldDB" id="A0A8S3YMZ2"/>
<dbReference type="OrthoDB" id="10654040at2759"/>
<dbReference type="EMBL" id="CAJHNH020000546">
    <property type="protein sequence ID" value="CAG5118384.1"/>
    <property type="molecule type" value="Genomic_DNA"/>
</dbReference>
<evidence type="ECO:0000313" key="2">
    <source>
        <dbReference type="EMBL" id="CAG5118384.1"/>
    </source>
</evidence>
<feature type="compositionally biased region" description="Low complexity" evidence="1">
    <location>
        <begin position="25"/>
        <end position="46"/>
    </location>
</feature>
<accession>A0A8S3YMZ2</accession>
<evidence type="ECO:0000313" key="3">
    <source>
        <dbReference type="Proteomes" id="UP000678393"/>
    </source>
</evidence>
<gene>
    <name evidence="2" type="ORF">CUNI_LOCUS3942</name>
</gene>
<keyword evidence="3" id="KW-1185">Reference proteome</keyword>
<proteinExistence type="predicted"/>
<feature type="compositionally biased region" description="Polar residues" evidence="1">
    <location>
        <begin position="11"/>
        <end position="24"/>
    </location>
</feature>
<evidence type="ECO:0000256" key="1">
    <source>
        <dbReference type="SAM" id="MobiDB-lite"/>
    </source>
</evidence>
<protein>
    <submittedName>
        <fullName evidence="2">Uncharacterized protein</fullName>
    </submittedName>
</protein>
<feature type="region of interest" description="Disordered" evidence="1">
    <location>
        <begin position="188"/>
        <end position="207"/>
    </location>
</feature>
<sequence length="272" mass="30330">MNSVEDDVTKQNHQAQTNQGSCIGSSHTSLSKTNSSSSIKSPQKSPSKSRKPVRQEDSENVSPVKLKRMLNSAESPVSPKRPCLTNLDSNCHQANLSSVRISLFADDKLQDNDHAQQSTDKPVPVWKSHETDVRFDADTKTECDAQEYSAACSQVETGETCRASYITPSKEKRCGAENVLYKEALNSPKEQNTEDADFNSPTRNLPNLVMDEPQLYVSTTPKSGRNKRHNWLTQIRLEKMKKSSQIVPVPTSQGKLSPKVTKGMRKINSYFK</sequence>
<reference evidence="2" key="1">
    <citation type="submission" date="2021-04" db="EMBL/GenBank/DDBJ databases">
        <authorList>
            <consortium name="Molecular Ecology Group"/>
        </authorList>
    </citation>
    <scope>NUCLEOTIDE SEQUENCE</scope>
</reference>
<organism evidence="2 3">
    <name type="scientific">Candidula unifasciata</name>
    <dbReference type="NCBI Taxonomy" id="100452"/>
    <lineage>
        <taxon>Eukaryota</taxon>
        <taxon>Metazoa</taxon>
        <taxon>Spiralia</taxon>
        <taxon>Lophotrochozoa</taxon>
        <taxon>Mollusca</taxon>
        <taxon>Gastropoda</taxon>
        <taxon>Heterobranchia</taxon>
        <taxon>Euthyneura</taxon>
        <taxon>Panpulmonata</taxon>
        <taxon>Eupulmonata</taxon>
        <taxon>Stylommatophora</taxon>
        <taxon>Helicina</taxon>
        <taxon>Helicoidea</taxon>
        <taxon>Geomitridae</taxon>
        <taxon>Candidula</taxon>
    </lineage>
</organism>
<comment type="caution">
    <text evidence="2">The sequence shown here is derived from an EMBL/GenBank/DDBJ whole genome shotgun (WGS) entry which is preliminary data.</text>
</comment>
<dbReference type="Proteomes" id="UP000678393">
    <property type="component" value="Unassembled WGS sequence"/>
</dbReference>